<evidence type="ECO:0000256" key="3">
    <source>
        <dbReference type="ARBA" id="ARBA00023163"/>
    </source>
</evidence>
<proteinExistence type="predicted"/>
<accession>A0A378TJF7</accession>
<dbReference type="PANTHER" id="PTHR33204">
    <property type="entry name" value="TRANSCRIPTIONAL REGULATOR, MARR FAMILY"/>
    <property type="match status" value="1"/>
</dbReference>
<evidence type="ECO:0000256" key="1">
    <source>
        <dbReference type="ARBA" id="ARBA00023015"/>
    </source>
</evidence>
<keyword evidence="3" id="KW-0804">Transcription</keyword>
<dbReference type="InterPro" id="IPR002577">
    <property type="entry name" value="HTH_HxlR"/>
</dbReference>
<protein>
    <submittedName>
        <fullName evidence="5">HxlR family transcriptional regulator</fullName>
    </submittedName>
</protein>
<evidence type="ECO:0000256" key="2">
    <source>
        <dbReference type="ARBA" id="ARBA00023125"/>
    </source>
</evidence>
<dbReference type="PANTHER" id="PTHR33204:SF18">
    <property type="entry name" value="TRANSCRIPTIONAL REGULATORY PROTEIN"/>
    <property type="match status" value="1"/>
</dbReference>
<dbReference type="Gene3D" id="1.10.10.10">
    <property type="entry name" value="Winged helix-like DNA-binding domain superfamily/Winged helix DNA-binding domain"/>
    <property type="match status" value="1"/>
</dbReference>
<keyword evidence="6" id="KW-1185">Reference proteome</keyword>
<gene>
    <name evidence="5" type="primary">yybR_2</name>
    <name evidence="5" type="ORF">NCTC10821_03493</name>
</gene>
<feature type="domain" description="HTH hxlR-type" evidence="4">
    <location>
        <begin position="19"/>
        <end position="117"/>
    </location>
</feature>
<keyword evidence="1" id="KW-0805">Transcription regulation</keyword>
<dbReference type="InterPro" id="IPR036390">
    <property type="entry name" value="WH_DNA-bd_sf"/>
</dbReference>
<dbReference type="EMBL" id="UGQT01000001">
    <property type="protein sequence ID" value="STZ59955.1"/>
    <property type="molecule type" value="Genomic_DNA"/>
</dbReference>
<keyword evidence="2" id="KW-0238">DNA-binding</keyword>
<dbReference type="GO" id="GO:0003677">
    <property type="term" value="F:DNA binding"/>
    <property type="evidence" value="ECO:0007669"/>
    <property type="project" value="UniProtKB-KW"/>
</dbReference>
<reference evidence="5 6" key="1">
    <citation type="submission" date="2018-06" db="EMBL/GenBank/DDBJ databases">
        <authorList>
            <consortium name="Pathogen Informatics"/>
            <person name="Doyle S."/>
        </authorList>
    </citation>
    <scope>NUCLEOTIDE SEQUENCE [LARGE SCALE GENOMIC DNA]</scope>
    <source>
        <strain evidence="5 6">NCTC10821</strain>
    </source>
</reference>
<dbReference type="AlphaFoldDB" id="A0A378TJF7"/>
<dbReference type="Proteomes" id="UP000254978">
    <property type="component" value="Unassembled WGS sequence"/>
</dbReference>
<dbReference type="InterPro" id="IPR036388">
    <property type="entry name" value="WH-like_DNA-bd_sf"/>
</dbReference>
<evidence type="ECO:0000313" key="5">
    <source>
        <dbReference type="EMBL" id="STZ59955.1"/>
    </source>
</evidence>
<evidence type="ECO:0000259" key="4">
    <source>
        <dbReference type="PROSITE" id="PS51118"/>
    </source>
</evidence>
<dbReference type="RefSeq" id="WP_115279286.1">
    <property type="nucleotide sequence ID" value="NZ_AP022600.1"/>
</dbReference>
<name>A0A378TJF7_9MYCO</name>
<sequence length="130" mass="14456">MNSCPTGRHDHHDVYAEACPCRALLDLLANKWSALIIGLLEQGPQRFTHLQHCLPGVGAKMLTQTLRRLEDARLLTRTVYAEVPPRVEYALTDLGVSVSDPLARLRQWVEDHIDQTSVDQVSSTASLQGT</sequence>
<dbReference type="PROSITE" id="PS51118">
    <property type="entry name" value="HTH_HXLR"/>
    <property type="match status" value="1"/>
</dbReference>
<evidence type="ECO:0000313" key="6">
    <source>
        <dbReference type="Proteomes" id="UP000254978"/>
    </source>
</evidence>
<dbReference type="Pfam" id="PF01638">
    <property type="entry name" value="HxlR"/>
    <property type="match status" value="1"/>
</dbReference>
<organism evidence="5 6">
    <name type="scientific">Mycolicibacterium tokaiense</name>
    <dbReference type="NCBI Taxonomy" id="39695"/>
    <lineage>
        <taxon>Bacteria</taxon>
        <taxon>Bacillati</taxon>
        <taxon>Actinomycetota</taxon>
        <taxon>Actinomycetes</taxon>
        <taxon>Mycobacteriales</taxon>
        <taxon>Mycobacteriaceae</taxon>
        <taxon>Mycolicibacterium</taxon>
    </lineage>
</organism>
<dbReference type="OrthoDB" id="370168at2"/>
<dbReference type="SUPFAM" id="SSF46785">
    <property type="entry name" value="Winged helix' DNA-binding domain"/>
    <property type="match status" value="1"/>
</dbReference>